<dbReference type="Proteomes" id="UP000237104">
    <property type="component" value="Unassembled WGS sequence"/>
</dbReference>
<proteinExistence type="predicted"/>
<evidence type="ECO:0000256" key="1">
    <source>
        <dbReference type="SAM" id="MobiDB-lite"/>
    </source>
</evidence>
<gene>
    <name evidence="2" type="ORF">C3B59_18275</name>
</gene>
<organism evidence="2 3">
    <name type="scientific">Cryobacterium zongtaii</name>
    <dbReference type="NCBI Taxonomy" id="1259217"/>
    <lineage>
        <taxon>Bacteria</taxon>
        <taxon>Bacillati</taxon>
        <taxon>Actinomycetota</taxon>
        <taxon>Actinomycetes</taxon>
        <taxon>Micrococcales</taxon>
        <taxon>Microbacteriaceae</taxon>
        <taxon>Cryobacterium</taxon>
    </lineage>
</organism>
<protein>
    <submittedName>
        <fullName evidence="2">Uncharacterized protein</fullName>
    </submittedName>
</protein>
<name>A0A2S3Z5G0_9MICO</name>
<dbReference type="AlphaFoldDB" id="A0A2S3Z5G0"/>
<dbReference type="RefSeq" id="WP_103432602.1">
    <property type="nucleotide sequence ID" value="NZ_PPXF01000067.1"/>
</dbReference>
<reference evidence="2 3" key="1">
    <citation type="submission" date="2018-01" db="EMBL/GenBank/DDBJ databases">
        <title>Cryobacterium sp. nov., from glaciers in China.</title>
        <authorList>
            <person name="Liu Q."/>
            <person name="Xin Y.-H."/>
        </authorList>
    </citation>
    <scope>NUCLEOTIDE SEQUENCE [LARGE SCALE GENOMIC DNA]</scope>
    <source>
        <strain evidence="2 3">TMB1-8</strain>
    </source>
</reference>
<comment type="caution">
    <text evidence="2">The sequence shown here is derived from an EMBL/GenBank/DDBJ whole genome shotgun (WGS) entry which is preliminary data.</text>
</comment>
<accession>A0A2S3Z5G0</accession>
<evidence type="ECO:0000313" key="3">
    <source>
        <dbReference type="Proteomes" id="UP000237104"/>
    </source>
</evidence>
<feature type="region of interest" description="Disordered" evidence="1">
    <location>
        <begin position="128"/>
        <end position="148"/>
    </location>
</feature>
<dbReference type="OrthoDB" id="5141316at2"/>
<evidence type="ECO:0000313" key="2">
    <source>
        <dbReference type="EMBL" id="POH59159.1"/>
    </source>
</evidence>
<dbReference type="EMBL" id="PPXF01000067">
    <property type="protein sequence ID" value="POH59159.1"/>
    <property type="molecule type" value="Genomic_DNA"/>
</dbReference>
<sequence>MGSWWNLEIGGQAAPVWGKSYVSDELMLLFNDGNFHVSAAKLSVLEDIESSGGEQDDLPESWYENLMCYSTTVGALRQRLQLQGFSTEWVRRLATAYFDEQDEEWQKPEKEILAWFPNGAAITAALTTRSGRKAGAGSPPDRRTHPKESFLHEKWGELREAFDDPRFALALSLSNARSTTEVRLDLTDLVMGGWLTASDNPHREARLRMAAAVGADGPVIVITEGVSDARHLQRSLELSAPEVAHVFTFLDFEFRPPGGTDRVVSLTKGMAAAGVMNRVVAVLDNDTAGRDAKAQLANLRLPLQIVAVCLPDVPYADNYPTLGPAGDGVENVNGRAVSMEFMFGDDMLRDKAGALVPVRWQGFIDRAADYQARFDSHHKSDINDRIDAALSPTARSPLPGQVAEGCARLAAMLIGAATPATRMPASEQSVLTAAWRRDPFADIQIDG</sequence>